<evidence type="ECO:0000313" key="3">
    <source>
        <dbReference type="Proteomes" id="UP000324222"/>
    </source>
</evidence>
<dbReference type="EMBL" id="VSRR010000914">
    <property type="protein sequence ID" value="MPC20822.1"/>
    <property type="molecule type" value="Genomic_DNA"/>
</dbReference>
<proteinExistence type="predicted"/>
<feature type="compositionally biased region" description="Polar residues" evidence="1">
    <location>
        <begin position="59"/>
        <end position="74"/>
    </location>
</feature>
<protein>
    <submittedName>
        <fullName evidence="2">Uncharacterized protein</fullName>
    </submittedName>
</protein>
<evidence type="ECO:0000256" key="1">
    <source>
        <dbReference type="SAM" id="MobiDB-lite"/>
    </source>
</evidence>
<keyword evidence="3" id="KW-1185">Reference proteome</keyword>
<evidence type="ECO:0000313" key="2">
    <source>
        <dbReference type="EMBL" id="MPC20822.1"/>
    </source>
</evidence>
<name>A0A5B7DH57_PORTR</name>
<sequence>MASYDFACWRHNPHLTLPPGIFLPKPHTVTTSPIATQLSLSTSCSSLPAHLPSKLPRLPSNQANTTAPPASSEV</sequence>
<gene>
    <name evidence="2" type="ORF">E2C01_013783</name>
</gene>
<reference evidence="2 3" key="1">
    <citation type="submission" date="2019-05" db="EMBL/GenBank/DDBJ databases">
        <title>Another draft genome of Portunus trituberculatus and its Hox gene families provides insights of decapod evolution.</title>
        <authorList>
            <person name="Jeong J.-H."/>
            <person name="Song I."/>
            <person name="Kim S."/>
            <person name="Choi T."/>
            <person name="Kim D."/>
            <person name="Ryu S."/>
            <person name="Kim W."/>
        </authorList>
    </citation>
    <scope>NUCLEOTIDE SEQUENCE [LARGE SCALE GENOMIC DNA]</scope>
    <source>
        <tissue evidence="2">Muscle</tissue>
    </source>
</reference>
<accession>A0A5B7DH57</accession>
<dbReference type="AlphaFoldDB" id="A0A5B7DH57"/>
<organism evidence="2 3">
    <name type="scientific">Portunus trituberculatus</name>
    <name type="common">Swimming crab</name>
    <name type="synonym">Neptunus trituberculatus</name>
    <dbReference type="NCBI Taxonomy" id="210409"/>
    <lineage>
        <taxon>Eukaryota</taxon>
        <taxon>Metazoa</taxon>
        <taxon>Ecdysozoa</taxon>
        <taxon>Arthropoda</taxon>
        <taxon>Crustacea</taxon>
        <taxon>Multicrustacea</taxon>
        <taxon>Malacostraca</taxon>
        <taxon>Eumalacostraca</taxon>
        <taxon>Eucarida</taxon>
        <taxon>Decapoda</taxon>
        <taxon>Pleocyemata</taxon>
        <taxon>Brachyura</taxon>
        <taxon>Eubrachyura</taxon>
        <taxon>Portunoidea</taxon>
        <taxon>Portunidae</taxon>
        <taxon>Portuninae</taxon>
        <taxon>Portunus</taxon>
    </lineage>
</organism>
<comment type="caution">
    <text evidence="2">The sequence shown here is derived from an EMBL/GenBank/DDBJ whole genome shotgun (WGS) entry which is preliminary data.</text>
</comment>
<feature type="region of interest" description="Disordered" evidence="1">
    <location>
        <begin position="51"/>
        <end position="74"/>
    </location>
</feature>
<dbReference type="Proteomes" id="UP000324222">
    <property type="component" value="Unassembled WGS sequence"/>
</dbReference>